<dbReference type="AlphaFoldDB" id="A0A4U8WGJ7"/>
<feature type="domain" description="S-adenosylmethionine-dependent methyltransferase Rv2258c-like winged HTH" evidence="2">
    <location>
        <begin position="28"/>
        <end position="102"/>
    </location>
</feature>
<dbReference type="GO" id="GO:0008168">
    <property type="term" value="F:methyltransferase activity"/>
    <property type="evidence" value="ECO:0007669"/>
    <property type="project" value="UniProtKB-KW"/>
</dbReference>
<keyword evidence="3" id="KW-0808">Transferase</keyword>
<dbReference type="InterPro" id="IPR036388">
    <property type="entry name" value="WH-like_DNA-bd_sf"/>
</dbReference>
<evidence type="ECO:0000259" key="1">
    <source>
        <dbReference type="Pfam" id="PF13847"/>
    </source>
</evidence>
<dbReference type="SUPFAM" id="SSF53335">
    <property type="entry name" value="S-adenosyl-L-methionine-dependent methyltransferases"/>
    <property type="match status" value="1"/>
</dbReference>
<accession>A0A4U8WGJ7</accession>
<dbReference type="SUPFAM" id="SSF46785">
    <property type="entry name" value="Winged helix' DNA-binding domain"/>
    <property type="match status" value="1"/>
</dbReference>
<dbReference type="Proteomes" id="UP000290439">
    <property type="component" value="Chromosome"/>
</dbReference>
<gene>
    <name evidence="3" type="ORF">NCTC10797_04891</name>
</gene>
<dbReference type="PANTHER" id="PTHR45128">
    <property type="entry name" value="METHYLTRANSFERASE TYPE 11"/>
    <property type="match status" value="1"/>
</dbReference>
<dbReference type="PANTHER" id="PTHR45128:SF1">
    <property type="entry name" value="S-ADENOSYLMETHIONINE-DEPENDENT METHYLTRANSFERASE RV2258C"/>
    <property type="match status" value="1"/>
</dbReference>
<dbReference type="CDD" id="cd02440">
    <property type="entry name" value="AdoMet_MTases"/>
    <property type="match status" value="1"/>
</dbReference>
<reference evidence="3 4" key="1">
    <citation type="submission" date="2019-02" db="EMBL/GenBank/DDBJ databases">
        <authorList>
            <consortium name="Pathogen Informatics"/>
        </authorList>
    </citation>
    <scope>NUCLEOTIDE SEQUENCE [LARGE SCALE GENOMIC DNA]</scope>
    <source>
        <strain evidence="3 4">3012STDY6756504</strain>
    </source>
</reference>
<protein>
    <submittedName>
        <fullName evidence="3">Trans-aconitate methyltransferase</fullName>
    </submittedName>
</protein>
<dbReference type="Gene3D" id="3.40.50.150">
    <property type="entry name" value="Vaccinia Virus protein VP39"/>
    <property type="match status" value="1"/>
</dbReference>
<evidence type="ECO:0000259" key="2">
    <source>
        <dbReference type="Pfam" id="PF21320"/>
    </source>
</evidence>
<evidence type="ECO:0000313" key="3">
    <source>
        <dbReference type="EMBL" id="VFB01079.1"/>
    </source>
</evidence>
<dbReference type="InterPro" id="IPR053173">
    <property type="entry name" value="SAM-binding_MTase"/>
</dbReference>
<dbReference type="Pfam" id="PF21320">
    <property type="entry name" value="WHD_Rv2258c"/>
    <property type="match status" value="1"/>
</dbReference>
<dbReference type="InterPro" id="IPR036390">
    <property type="entry name" value="WH_DNA-bd_sf"/>
</dbReference>
<keyword evidence="3" id="KW-0489">Methyltransferase</keyword>
<dbReference type="InterPro" id="IPR048711">
    <property type="entry name" value="WHD_Rv2258c"/>
</dbReference>
<dbReference type="GO" id="GO:0032259">
    <property type="term" value="P:methylation"/>
    <property type="evidence" value="ECO:0007669"/>
    <property type="project" value="UniProtKB-KW"/>
</dbReference>
<proteinExistence type="predicted"/>
<dbReference type="RefSeq" id="WP_130918724.1">
    <property type="nucleotide sequence ID" value="NZ_LR215973.1"/>
</dbReference>
<dbReference type="EMBL" id="LR215973">
    <property type="protein sequence ID" value="VFB01079.1"/>
    <property type="molecule type" value="Genomic_DNA"/>
</dbReference>
<name>A0A4U8WGJ7_9NOCA</name>
<feature type="domain" description="Methyltransferase" evidence="1">
    <location>
        <begin position="178"/>
        <end position="289"/>
    </location>
</feature>
<dbReference type="InterPro" id="IPR025714">
    <property type="entry name" value="Methyltranfer_dom"/>
</dbReference>
<dbReference type="Gene3D" id="1.10.10.10">
    <property type="entry name" value="Winged helix-like DNA-binding domain superfamily/Winged helix DNA-binding domain"/>
    <property type="match status" value="1"/>
</dbReference>
<evidence type="ECO:0000313" key="4">
    <source>
        <dbReference type="Proteomes" id="UP000290439"/>
    </source>
</evidence>
<dbReference type="InterPro" id="IPR029063">
    <property type="entry name" value="SAM-dependent_MTases_sf"/>
</dbReference>
<organism evidence="3 4">
    <name type="scientific">Nocardia cyriacigeorgica</name>
    <dbReference type="NCBI Taxonomy" id="135487"/>
    <lineage>
        <taxon>Bacteria</taxon>
        <taxon>Bacillati</taxon>
        <taxon>Actinomycetota</taxon>
        <taxon>Actinomycetes</taxon>
        <taxon>Mycobacteriales</taxon>
        <taxon>Nocardiaceae</taxon>
        <taxon>Nocardia</taxon>
    </lineage>
</organism>
<dbReference type="Pfam" id="PF13847">
    <property type="entry name" value="Methyltransf_31"/>
    <property type="match status" value="1"/>
</dbReference>
<sequence length="360" mass="38416">MTTVHPAPTETATEEFAARMVGVLNDGCTAMMTSIGHQTGLFDTMSTLPGPVTCAELAATAGLNERYVREWLGAMTVSGIVEFDAAAQTYRLPAAHAAVLTRAAGPNNLARFMQVVSMLGEVEPAIAECFQAGGGLSYDNYPRFHQFMAEFSAGTLDAALIDSILPMVPGLTERLREGIDLADIGCGRGHAINLLAQAFPDSRFIGYDFSVEAIEAARAEATRLGLTNASFDVLDVAELDATDAFDAITVFDAIHDQAHPATVLANIARALRDDGVFLMVDIQASSRLEDNADLPFGPFLYTVSTMHCMTVSLGLDGDGLGTVWGEQKALSMLADAGFTDVRIHHEEADPLNSYYVARKG</sequence>